<evidence type="ECO:0000313" key="1">
    <source>
        <dbReference type="EMBL" id="KAK7019656.1"/>
    </source>
</evidence>
<dbReference type="AlphaFoldDB" id="A0AAW0B1A7"/>
<evidence type="ECO:0000313" key="2">
    <source>
        <dbReference type="Proteomes" id="UP001383192"/>
    </source>
</evidence>
<protein>
    <submittedName>
        <fullName evidence="1">Uncharacterized protein</fullName>
    </submittedName>
</protein>
<accession>A0AAW0B1A7</accession>
<proteinExistence type="predicted"/>
<sequence>METDYLPYPLVITWEAERAVWRHECLRTFPLSTKSAGQPVVSESSSDTGAGELPDGYVFGLGSAVDTKVDNPGMPQSVGSDFDVGNASGDEFFTDDETCHRYLDKWWGGSSSTSRSASVVPDMEKGIIEFLRKLYLRLDEEHRQNRVLERLRGEFRDAHSVYVGSALDIGMPNGNVVYNILQCMKDVQETGLCDEIDCSLRFWFDWNDLSVWTTCTILVPADQEIRIKRTLPMWQFGSSEFLIVEISTARLEKFR</sequence>
<organism evidence="1 2">
    <name type="scientific">Paramarasmius palmivorus</name>
    <dbReference type="NCBI Taxonomy" id="297713"/>
    <lineage>
        <taxon>Eukaryota</taxon>
        <taxon>Fungi</taxon>
        <taxon>Dikarya</taxon>
        <taxon>Basidiomycota</taxon>
        <taxon>Agaricomycotina</taxon>
        <taxon>Agaricomycetes</taxon>
        <taxon>Agaricomycetidae</taxon>
        <taxon>Agaricales</taxon>
        <taxon>Marasmiineae</taxon>
        <taxon>Marasmiaceae</taxon>
        <taxon>Paramarasmius</taxon>
    </lineage>
</organism>
<name>A0AAW0B1A7_9AGAR</name>
<comment type="caution">
    <text evidence="1">The sequence shown here is derived from an EMBL/GenBank/DDBJ whole genome shotgun (WGS) entry which is preliminary data.</text>
</comment>
<dbReference type="EMBL" id="JAYKXP010000206">
    <property type="protein sequence ID" value="KAK7019656.1"/>
    <property type="molecule type" value="Genomic_DNA"/>
</dbReference>
<reference evidence="1 2" key="1">
    <citation type="submission" date="2024-01" db="EMBL/GenBank/DDBJ databases">
        <title>A draft genome for a cacao thread blight-causing isolate of Paramarasmius palmivorus.</title>
        <authorList>
            <person name="Baruah I.K."/>
            <person name="Bukari Y."/>
            <person name="Amoako-Attah I."/>
            <person name="Meinhardt L.W."/>
            <person name="Bailey B.A."/>
            <person name="Cohen S.P."/>
        </authorList>
    </citation>
    <scope>NUCLEOTIDE SEQUENCE [LARGE SCALE GENOMIC DNA]</scope>
    <source>
        <strain evidence="1 2">GH-12</strain>
    </source>
</reference>
<keyword evidence="2" id="KW-1185">Reference proteome</keyword>
<dbReference type="Proteomes" id="UP001383192">
    <property type="component" value="Unassembled WGS sequence"/>
</dbReference>
<gene>
    <name evidence="1" type="ORF">VNI00_018041</name>
</gene>